<evidence type="ECO:0000313" key="3">
    <source>
        <dbReference type="Proteomes" id="UP000002287"/>
    </source>
</evidence>
<keyword evidence="1" id="KW-0472">Membrane</keyword>
<sequence length="183" mass="20251">MDLNAAQALVDRFADEQGIRSPIVALSKRADSCFYDFIGNRIRVGKDTLNLDQSVVEVLLAYETALTADRRGLVRIFLPYVWMLSLVFILLVVGIVAWIGSSFPLSVTCFVMGALTGVYATRKMDTSIDAEVFVLEKQADAVAAKLCGAQHALAALEEYCENRPHIRNHKKRINYLRQLAAGA</sequence>
<accession>A4JU10</accession>
<geneLocation type="plasmid" evidence="2 3">
    <name>pBVIE01</name>
</geneLocation>
<name>A4JU10_BURVG</name>
<reference evidence="2 3" key="1">
    <citation type="submission" date="2007-03" db="EMBL/GenBank/DDBJ databases">
        <title>Complete sequence of plasmid pBVIE01 of Burkholderia vietnamiensis G4.</title>
        <authorList>
            <consortium name="US DOE Joint Genome Institute"/>
            <person name="Copeland A."/>
            <person name="Lucas S."/>
            <person name="Lapidus A."/>
            <person name="Barry K."/>
            <person name="Detter J.C."/>
            <person name="Glavina del Rio T."/>
            <person name="Hammon N."/>
            <person name="Israni S."/>
            <person name="Dalin E."/>
            <person name="Tice H."/>
            <person name="Pitluck S."/>
            <person name="Chain P."/>
            <person name="Malfatti S."/>
            <person name="Shin M."/>
            <person name="Vergez L."/>
            <person name="Schmutz J."/>
            <person name="Larimer F."/>
            <person name="Land M."/>
            <person name="Hauser L."/>
            <person name="Kyrpides N."/>
            <person name="Tiedje J."/>
            <person name="Richardson P."/>
        </authorList>
    </citation>
    <scope>NUCLEOTIDE SEQUENCE [LARGE SCALE GENOMIC DNA]</scope>
    <source>
        <strain evidence="3">G4 / LMG 22486</strain>
        <plasmid evidence="2 3">pBVIE01</plasmid>
    </source>
</reference>
<keyword evidence="2" id="KW-0614">Plasmid</keyword>
<keyword evidence="1" id="KW-1133">Transmembrane helix</keyword>
<protein>
    <submittedName>
        <fullName evidence="2">Uncharacterized protein</fullName>
    </submittedName>
</protein>
<dbReference type="Proteomes" id="UP000002287">
    <property type="component" value="Plasmid pBVIE01"/>
</dbReference>
<dbReference type="HOGENOM" id="CLU_1486403_0_0_4"/>
<proteinExistence type="predicted"/>
<dbReference type="KEGG" id="bvi:Bcep1808_6876"/>
<feature type="transmembrane region" description="Helical" evidence="1">
    <location>
        <begin position="80"/>
        <end position="99"/>
    </location>
</feature>
<gene>
    <name evidence="2" type="ordered locus">Bcep1808_6876</name>
</gene>
<feature type="transmembrane region" description="Helical" evidence="1">
    <location>
        <begin position="105"/>
        <end position="121"/>
    </location>
</feature>
<evidence type="ECO:0000256" key="1">
    <source>
        <dbReference type="SAM" id="Phobius"/>
    </source>
</evidence>
<organism evidence="2 3">
    <name type="scientific">Burkholderia vietnamiensis (strain G4 / LMG 22486)</name>
    <name type="common">Burkholderia cepacia (strain R1808)</name>
    <dbReference type="NCBI Taxonomy" id="269482"/>
    <lineage>
        <taxon>Bacteria</taxon>
        <taxon>Pseudomonadati</taxon>
        <taxon>Pseudomonadota</taxon>
        <taxon>Betaproteobacteria</taxon>
        <taxon>Burkholderiales</taxon>
        <taxon>Burkholderiaceae</taxon>
        <taxon>Burkholderia</taxon>
        <taxon>Burkholderia cepacia complex</taxon>
    </lineage>
</organism>
<evidence type="ECO:0000313" key="2">
    <source>
        <dbReference type="EMBL" id="ABO59763.1"/>
    </source>
</evidence>
<keyword evidence="1" id="KW-0812">Transmembrane</keyword>
<dbReference type="EMBL" id="CP000617">
    <property type="protein sequence ID" value="ABO59763.1"/>
    <property type="molecule type" value="Genomic_DNA"/>
</dbReference>
<dbReference type="AlphaFoldDB" id="A4JU10"/>